<dbReference type="SUPFAM" id="SSF55729">
    <property type="entry name" value="Acyl-CoA N-acyltransferases (Nat)"/>
    <property type="match status" value="1"/>
</dbReference>
<dbReference type="HOGENOM" id="CLU_101288_3_0_6"/>
<protein>
    <submittedName>
        <fullName evidence="8">GCN5-related N-acetyltransferase</fullName>
    </submittedName>
</protein>
<dbReference type="Pfam" id="PF13508">
    <property type="entry name" value="Acetyltransf_7"/>
    <property type="match status" value="1"/>
</dbReference>
<dbReference type="PANTHER" id="PTHR36449">
    <property type="entry name" value="ACETYLTRANSFERASE-RELATED"/>
    <property type="match status" value="1"/>
</dbReference>
<dbReference type="RefSeq" id="WP_011783215.1">
    <property type="nucleotide sequence ID" value="NC_008738.1"/>
</dbReference>
<accession>A1U819</accession>
<keyword evidence="8" id="KW-0614">Plasmid</keyword>
<evidence type="ECO:0000313" key="8">
    <source>
        <dbReference type="EMBL" id="ABM21138.1"/>
    </source>
</evidence>
<evidence type="ECO:0000256" key="4">
    <source>
        <dbReference type="ARBA" id="ARBA00022679"/>
    </source>
</evidence>
<dbReference type="EMBL" id="CP000515">
    <property type="protein sequence ID" value="ABM21138.1"/>
    <property type="molecule type" value="Genomic_DNA"/>
</dbReference>
<dbReference type="AlphaFoldDB" id="A1U819"/>
<organism evidence="8 9">
    <name type="scientific">Marinobacter nauticus (strain ATCC 700491 / DSM 11845 / VT8)</name>
    <name type="common">Marinobacter aquaeolei</name>
    <dbReference type="NCBI Taxonomy" id="351348"/>
    <lineage>
        <taxon>Bacteria</taxon>
        <taxon>Pseudomonadati</taxon>
        <taxon>Pseudomonadota</taxon>
        <taxon>Gammaproteobacteria</taxon>
        <taxon>Pseudomonadales</taxon>
        <taxon>Marinobacteraceae</taxon>
        <taxon>Marinobacter</taxon>
    </lineage>
</organism>
<reference evidence="9" key="1">
    <citation type="journal article" date="2011" name="Appl. Environ. Microbiol.">
        <title>Genomic potential of Marinobacter aquaeolei, a biogeochemical 'opportunitroph'.</title>
        <authorList>
            <person name="Singer E."/>
            <person name="Webb E.A."/>
            <person name="Nelson W.C."/>
            <person name="Heidelberg J.F."/>
            <person name="Ivanova N."/>
            <person name="Pati A."/>
            <person name="Edwards K.J."/>
        </authorList>
    </citation>
    <scope>NUCLEOTIDE SEQUENCE [LARGE SCALE GENOMIC DNA]</scope>
    <source>
        <strain evidence="9">ATCC 700491 / DSM 11845 / VT8</strain>
    </source>
</reference>
<gene>
    <name evidence="8" type="ordered locus">Maqu_4287</name>
</gene>
<evidence type="ECO:0000256" key="1">
    <source>
        <dbReference type="ARBA" id="ARBA00009342"/>
    </source>
</evidence>
<dbReference type="KEGG" id="maq:Maqu_4287"/>
<evidence type="ECO:0000259" key="7">
    <source>
        <dbReference type="Pfam" id="PF13508"/>
    </source>
</evidence>
<keyword evidence="3" id="KW-1277">Toxin-antitoxin system</keyword>
<dbReference type="PANTHER" id="PTHR36449:SF1">
    <property type="entry name" value="ACETYLTRANSFERASE"/>
    <property type="match status" value="1"/>
</dbReference>
<proteinExistence type="inferred from homology"/>
<evidence type="ECO:0000256" key="6">
    <source>
        <dbReference type="ARBA" id="ARBA00049880"/>
    </source>
</evidence>
<keyword evidence="5" id="KW-0012">Acyltransferase</keyword>
<dbReference type="CDD" id="cd04301">
    <property type="entry name" value="NAT_SF"/>
    <property type="match status" value="1"/>
</dbReference>
<dbReference type="InterPro" id="IPR016181">
    <property type="entry name" value="Acyl_CoA_acyltransferase"/>
</dbReference>
<comment type="similarity">
    <text evidence="1">Belongs to the acetyltransferase family. GNAT subfamily.</text>
</comment>
<comment type="catalytic activity">
    <reaction evidence="6">
        <text>glycyl-tRNA(Gly) + acetyl-CoA = N-acetylglycyl-tRNA(Gly) + CoA + H(+)</text>
        <dbReference type="Rhea" id="RHEA:81867"/>
        <dbReference type="Rhea" id="RHEA-COMP:9683"/>
        <dbReference type="Rhea" id="RHEA-COMP:19766"/>
        <dbReference type="ChEBI" id="CHEBI:15378"/>
        <dbReference type="ChEBI" id="CHEBI:57287"/>
        <dbReference type="ChEBI" id="CHEBI:57288"/>
        <dbReference type="ChEBI" id="CHEBI:78522"/>
        <dbReference type="ChEBI" id="CHEBI:232036"/>
    </reaction>
</comment>
<keyword evidence="2" id="KW-0678">Repressor</keyword>
<feature type="domain" description="N-acetyltransferase" evidence="7">
    <location>
        <begin position="44"/>
        <end position="159"/>
    </location>
</feature>
<sequence length="184" mass="20141">MALSVTFELLDSARHRRDEFSSGVGQVDRFLRKTAGKLMKGGTARVFVAVEHGGDPGRILGFFSINAHTVNYSQLPQRYKRYSLPDGHIPGAFIGMMGVAADVQGKGIGGLLLVEALRAAHRASQHLGTAVVMLDVLDCGDASAVERRLRLYRDFGFEPLPSQPLRLFMPMATVDRLIEEDEGD</sequence>
<dbReference type="GO" id="GO:0016747">
    <property type="term" value="F:acyltransferase activity, transferring groups other than amino-acyl groups"/>
    <property type="evidence" value="ECO:0007669"/>
    <property type="project" value="InterPro"/>
</dbReference>
<evidence type="ECO:0000313" key="9">
    <source>
        <dbReference type="Proteomes" id="UP000000998"/>
    </source>
</evidence>
<evidence type="ECO:0000256" key="3">
    <source>
        <dbReference type="ARBA" id="ARBA00022649"/>
    </source>
</evidence>
<evidence type="ECO:0000256" key="5">
    <source>
        <dbReference type="ARBA" id="ARBA00023315"/>
    </source>
</evidence>
<dbReference type="eggNOG" id="COG3153">
    <property type="taxonomic scope" value="Bacteria"/>
</dbReference>
<keyword evidence="4 8" id="KW-0808">Transferase</keyword>
<name>A1U819_MARN8</name>
<dbReference type="OrthoDB" id="9797178at2"/>
<dbReference type="Proteomes" id="UP000000998">
    <property type="component" value="Plasmid pMAQU01"/>
</dbReference>
<evidence type="ECO:0000256" key="2">
    <source>
        <dbReference type="ARBA" id="ARBA00022491"/>
    </source>
</evidence>
<dbReference type="InterPro" id="IPR000182">
    <property type="entry name" value="GNAT_dom"/>
</dbReference>
<dbReference type="Gene3D" id="3.40.630.30">
    <property type="match status" value="1"/>
</dbReference>
<geneLocation type="plasmid" evidence="8 9">
    <name>pMAQU01</name>
</geneLocation>